<dbReference type="GO" id="GO:0016020">
    <property type="term" value="C:membrane"/>
    <property type="evidence" value="ECO:0007669"/>
    <property type="project" value="UniProtKB-SubCell"/>
</dbReference>
<dbReference type="EMBL" id="KZ867431">
    <property type="protein sequence ID" value="RIA04336.1"/>
    <property type="molecule type" value="Genomic_DNA"/>
</dbReference>
<dbReference type="InterPro" id="IPR011691">
    <property type="entry name" value="Vesicle_transpt_SFT2"/>
</dbReference>
<feature type="transmembrane region" description="Helical" evidence="1">
    <location>
        <begin position="50"/>
        <end position="68"/>
    </location>
</feature>
<keyword evidence="1" id="KW-0472">Membrane</keyword>
<reference evidence="2" key="1">
    <citation type="submission" date="2018-06" db="EMBL/GenBank/DDBJ databases">
        <title>WGS assembly of Brassica rapa FPsc.</title>
        <authorList>
            <person name="Bowman J."/>
            <person name="Kohchi T."/>
            <person name="Yamato K."/>
            <person name="Jenkins J."/>
            <person name="Shu S."/>
            <person name="Ishizaki K."/>
            <person name="Yamaoka S."/>
            <person name="Nishihama R."/>
            <person name="Nakamura Y."/>
            <person name="Berger F."/>
            <person name="Adam C."/>
            <person name="Aki S."/>
            <person name="Althoff F."/>
            <person name="Araki T."/>
            <person name="Arteaga-Vazquez M."/>
            <person name="Balasubrmanian S."/>
            <person name="Bauer D."/>
            <person name="Boehm C."/>
            <person name="Briginshaw L."/>
            <person name="Caballero-Perez J."/>
            <person name="Catarino B."/>
            <person name="Chen F."/>
            <person name="Chiyoda S."/>
            <person name="Chovatia M."/>
            <person name="Davies K."/>
            <person name="Delmans M."/>
            <person name="Demura T."/>
            <person name="Dierschke T."/>
            <person name="Dolan L."/>
            <person name="Dorantes-Acosta A."/>
            <person name="Eklund D."/>
            <person name="Florent S."/>
            <person name="Flores-Sandoval E."/>
            <person name="Fujiyama A."/>
            <person name="Fukuzawa H."/>
            <person name="Galik B."/>
            <person name="Grimanelli D."/>
            <person name="Grimwood J."/>
            <person name="Grossniklaus U."/>
            <person name="Hamada T."/>
            <person name="Haseloff J."/>
            <person name="Hetherington A."/>
            <person name="Higo A."/>
            <person name="Hirakawa Y."/>
            <person name="Hundley H."/>
            <person name="Ikeda Y."/>
            <person name="Inoue K."/>
            <person name="Inoue S."/>
            <person name="Ishida S."/>
            <person name="Jia Q."/>
            <person name="Kakita M."/>
            <person name="Kanazawa T."/>
            <person name="Kawai Y."/>
            <person name="Kawashima T."/>
            <person name="Kennedy M."/>
            <person name="Kinose K."/>
            <person name="Kinoshita T."/>
            <person name="Kohara Y."/>
            <person name="Koide E."/>
            <person name="Komatsu K."/>
            <person name="Kopischke S."/>
            <person name="Kubo M."/>
            <person name="Kyozuka J."/>
            <person name="Lagercrantz U."/>
            <person name="Lin S."/>
            <person name="Lindquist E."/>
            <person name="Lipzen A."/>
            <person name="Lu C."/>
            <person name="Luna E."/>
            <person name="Martienssen R."/>
            <person name="Minamino N."/>
            <person name="Mizutani M."/>
            <person name="Mizutani M."/>
            <person name="Mochizuki N."/>
            <person name="Monte I."/>
            <person name="Mosher R."/>
            <person name="Nagasaki H."/>
            <person name="Nakagami H."/>
            <person name="Naramoto S."/>
            <person name="Nishitani K."/>
            <person name="Ohtani M."/>
            <person name="Okamoto T."/>
            <person name="Okumura M."/>
            <person name="Phillips J."/>
            <person name="Pollak B."/>
            <person name="Reinders A."/>
            <person name="Roevekamp M."/>
            <person name="Sano R."/>
            <person name="Sawa S."/>
            <person name="Schmid M."/>
            <person name="Shirakawa M."/>
            <person name="Solano R."/>
            <person name="Spunde A."/>
            <person name="Suetsugu N."/>
            <person name="Sugano S."/>
            <person name="Sugiyama A."/>
            <person name="Sun R."/>
            <person name="Suzuki Y."/>
            <person name="Takenaka M."/>
            <person name="Takezawa D."/>
            <person name="Tomogane H."/>
            <person name="Tsuzuki M."/>
            <person name="Ueda T."/>
            <person name="Umeda M."/>
            <person name="Ward J."/>
            <person name="Watanabe Y."/>
            <person name="Yazaki K."/>
            <person name="Yokoyama R."/>
            <person name="Yoshitake Y."/>
            <person name="Yotsui I."/>
            <person name="Zachgo S."/>
            <person name="Schmutz J."/>
        </authorList>
    </citation>
    <scope>NUCLEOTIDE SEQUENCE [LARGE SCALE GENOMIC DNA]</scope>
</reference>
<comment type="subcellular location">
    <subcellularLocation>
        <location evidence="1">Membrane</location>
        <topology evidence="1">Multi-pass membrane protein</topology>
    </subcellularLocation>
</comment>
<comment type="similarity">
    <text evidence="1">Belongs to the SFT2 family.</text>
</comment>
<keyword evidence="1" id="KW-1133">Transmembrane helix</keyword>
<protein>
    <recommendedName>
        <fullName evidence="1">Vesicle transport protein</fullName>
    </recommendedName>
</protein>
<organism evidence="2">
    <name type="scientific">Brassica campestris</name>
    <name type="common">Field mustard</name>
    <dbReference type="NCBI Taxonomy" id="3711"/>
    <lineage>
        <taxon>Eukaryota</taxon>
        <taxon>Viridiplantae</taxon>
        <taxon>Streptophyta</taxon>
        <taxon>Embryophyta</taxon>
        <taxon>Tracheophyta</taxon>
        <taxon>Spermatophyta</taxon>
        <taxon>Magnoliopsida</taxon>
        <taxon>eudicotyledons</taxon>
        <taxon>Gunneridae</taxon>
        <taxon>Pentapetalae</taxon>
        <taxon>rosids</taxon>
        <taxon>malvids</taxon>
        <taxon>Brassicales</taxon>
        <taxon>Brassicaceae</taxon>
        <taxon>Brassiceae</taxon>
        <taxon>Brassica</taxon>
    </lineage>
</organism>
<dbReference type="Proteomes" id="UP000264353">
    <property type="component" value="Unassembled WGS sequence"/>
</dbReference>
<keyword evidence="1" id="KW-0813">Transport</keyword>
<feature type="transmembrane region" description="Helical" evidence="1">
    <location>
        <begin position="12"/>
        <end position="38"/>
    </location>
</feature>
<dbReference type="GO" id="GO:0016192">
    <property type="term" value="P:vesicle-mediated transport"/>
    <property type="evidence" value="ECO:0007669"/>
    <property type="project" value="InterPro"/>
</dbReference>
<gene>
    <name evidence="2" type="ORF">BRARA_K01436</name>
</gene>
<dbReference type="PANTHER" id="PTHR23137">
    <property type="entry name" value="VESICLE TRANSPORT PROTEIN-RELATED"/>
    <property type="match status" value="1"/>
</dbReference>
<comment type="caution">
    <text evidence="1">Lacks conserved residue(s) required for the propagation of feature annotation.</text>
</comment>
<dbReference type="PANTHER" id="PTHR23137:SF29">
    <property type="entry name" value="VESICLE TRANSPORT PROTEIN"/>
    <property type="match status" value="1"/>
</dbReference>
<keyword evidence="1" id="KW-0812">Transmembrane</keyword>
<accession>A0A397KVH0</accession>
<comment type="function">
    <text evidence="1">May be involved in fusion of retrograde transport vesicles derived from an endocytic compartment with the Golgi complex.</text>
</comment>
<name>A0A397KVH0_BRACM</name>
<evidence type="ECO:0000256" key="1">
    <source>
        <dbReference type="RuleBase" id="RU363111"/>
    </source>
</evidence>
<evidence type="ECO:0000313" key="2">
    <source>
        <dbReference type="EMBL" id="RIA04336.1"/>
    </source>
</evidence>
<dbReference type="GO" id="GO:0015031">
    <property type="term" value="P:protein transport"/>
    <property type="evidence" value="ECO:0007669"/>
    <property type="project" value="UniProtKB-KW"/>
</dbReference>
<proteinExistence type="inferred from homology"/>
<dbReference type="AlphaFoldDB" id="A0A397KVH0"/>
<sequence length="86" mass="9773">MALHFKRMYGFAASLAAGLLLMFLSVIVFVIPIKFALLFTFANEKIHSKILTVIAILCKTCALMWYNLSYIPFARRIVSEIMILSL</sequence>
<keyword evidence="1" id="KW-0653">Protein transport</keyword>